<comment type="caution">
    <text evidence="3">The sequence shown here is derived from an EMBL/GenBank/DDBJ whole genome shotgun (WGS) entry which is preliminary data.</text>
</comment>
<protein>
    <recommendedName>
        <fullName evidence="5">Glutathione S-transferase</fullName>
    </recommendedName>
</protein>
<dbReference type="SUPFAM" id="SSF47616">
    <property type="entry name" value="GST C-terminal domain-like"/>
    <property type="match status" value="1"/>
</dbReference>
<dbReference type="Pfam" id="PF14497">
    <property type="entry name" value="GST_C_3"/>
    <property type="match status" value="1"/>
</dbReference>
<gene>
    <name evidence="3" type="ORF">P43SY_012040</name>
</gene>
<sequence length="199" mass="21714">MPQIKLTYFDIAGRAELTRLAFAYGGVAFDDERIAGPVFAERKPTLPLGQLPVVSVDGVTYPQSMAMARYAGRLSGLYPTDPLQALKVDAVLETIVDLTNKFIEINWGTSDAAQKAEKTKTFVEETLPRSFRYLESLVQGKFFFGDSPTLADVEIFNSITNALGPNFPAFKTTPFPKIEAVAANVKALPAIATYLAAKK</sequence>
<dbReference type="InterPro" id="IPR010987">
    <property type="entry name" value="Glutathione-S-Trfase_C-like"/>
</dbReference>
<evidence type="ECO:0000313" key="3">
    <source>
        <dbReference type="EMBL" id="KAJ0389223.1"/>
    </source>
</evidence>
<dbReference type="InterPro" id="IPR040079">
    <property type="entry name" value="Glutathione_S-Trfase"/>
</dbReference>
<keyword evidence="4" id="KW-1185">Reference proteome</keyword>
<evidence type="ECO:0008006" key="5">
    <source>
        <dbReference type="Google" id="ProtNLM"/>
    </source>
</evidence>
<evidence type="ECO:0000313" key="4">
    <source>
        <dbReference type="Proteomes" id="UP001209570"/>
    </source>
</evidence>
<dbReference type="EMBL" id="JAKCXM010004441">
    <property type="protein sequence ID" value="KAJ0389223.1"/>
    <property type="molecule type" value="Genomic_DNA"/>
</dbReference>
<dbReference type="SFLD" id="SFLDS00019">
    <property type="entry name" value="Glutathione_Transferase_(cytos"/>
    <property type="match status" value="1"/>
</dbReference>
<dbReference type="GO" id="GO:0006749">
    <property type="term" value="P:glutathione metabolic process"/>
    <property type="evidence" value="ECO:0007669"/>
    <property type="project" value="TreeGrafter"/>
</dbReference>
<dbReference type="FunFam" id="1.20.1050.10:FF:000030">
    <property type="entry name" value="Glutathione S-transferase S1"/>
    <property type="match status" value="1"/>
</dbReference>
<name>A0AAD5Q054_PYTIN</name>
<dbReference type="GO" id="GO:0004364">
    <property type="term" value="F:glutathione transferase activity"/>
    <property type="evidence" value="ECO:0007669"/>
    <property type="project" value="TreeGrafter"/>
</dbReference>
<dbReference type="InterPro" id="IPR050213">
    <property type="entry name" value="GST_superfamily"/>
</dbReference>
<evidence type="ECO:0000259" key="1">
    <source>
        <dbReference type="PROSITE" id="PS50404"/>
    </source>
</evidence>
<reference evidence="3" key="1">
    <citation type="submission" date="2021-12" db="EMBL/GenBank/DDBJ databases">
        <title>Prjna785345.</title>
        <authorList>
            <person name="Rujirawat T."/>
            <person name="Krajaejun T."/>
        </authorList>
    </citation>
    <scope>NUCLEOTIDE SEQUENCE</scope>
    <source>
        <strain evidence="3">Pi057C3</strain>
    </source>
</reference>
<feature type="domain" description="GST N-terminal" evidence="1">
    <location>
        <begin position="2"/>
        <end position="79"/>
    </location>
</feature>
<dbReference type="SUPFAM" id="SSF52833">
    <property type="entry name" value="Thioredoxin-like"/>
    <property type="match status" value="1"/>
</dbReference>
<proteinExistence type="predicted"/>
<dbReference type="PROSITE" id="PS50404">
    <property type="entry name" value="GST_NTER"/>
    <property type="match status" value="1"/>
</dbReference>
<dbReference type="Gene3D" id="3.40.30.10">
    <property type="entry name" value="Glutaredoxin"/>
    <property type="match status" value="1"/>
</dbReference>
<dbReference type="InterPro" id="IPR036282">
    <property type="entry name" value="Glutathione-S-Trfase_C_sf"/>
</dbReference>
<dbReference type="PANTHER" id="PTHR11571">
    <property type="entry name" value="GLUTATHIONE S-TRANSFERASE"/>
    <property type="match status" value="1"/>
</dbReference>
<dbReference type="CDD" id="cd03192">
    <property type="entry name" value="GST_C_Sigma_like"/>
    <property type="match status" value="1"/>
</dbReference>
<dbReference type="Gene3D" id="1.20.1050.10">
    <property type="match status" value="1"/>
</dbReference>
<dbReference type="AlphaFoldDB" id="A0AAD5Q054"/>
<feature type="domain" description="GST C-terminal" evidence="2">
    <location>
        <begin position="81"/>
        <end position="199"/>
    </location>
</feature>
<dbReference type="InterPro" id="IPR036249">
    <property type="entry name" value="Thioredoxin-like_sf"/>
</dbReference>
<organism evidence="3 4">
    <name type="scientific">Pythium insidiosum</name>
    <name type="common">Pythiosis disease agent</name>
    <dbReference type="NCBI Taxonomy" id="114742"/>
    <lineage>
        <taxon>Eukaryota</taxon>
        <taxon>Sar</taxon>
        <taxon>Stramenopiles</taxon>
        <taxon>Oomycota</taxon>
        <taxon>Peronosporomycetes</taxon>
        <taxon>Pythiales</taxon>
        <taxon>Pythiaceae</taxon>
        <taxon>Pythium</taxon>
    </lineage>
</organism>
<dbReference type="Proteomes" id="UP001209570">
    <property type="component" value="Unassembled WGS sequence"/>
</dbReference>
<dbReference type="SFLD" id="SFLDG00363">
    <property type="entry name" value="AMPS_(cytGST):_Alpha-__Mu-__Pi"/>
    <property type="match status" value="1"/>
</dbReference>
<dbReference type="InterPro" id="IPR004046">
    <property type="entry name" value="GST_C"/>
</dbReference>
<accession>A0AAD5Q054</accession>
<dbReference type="SFLD" id="SFLDG01205">
    <property type="entry name" value="AMPS.1"/>
    <property type="match status" value="1"/>
</dbReference>
<evidence type="ECO:0000259" key="2">
    <source>
        <dbReference type="PROSITE" id="PS50405"/>
    </source>
</evidence>
<dbReference type="InterPro" id="IPR004045">
    <property type="entry name" value="Glutathione_S-Trfase_N"/>
</dbReference>
<dbReference type="PROSITE" id="PS50405">
    <property type="entry name" value="GST_CTER"/>
    <property type="match status" value="1"/>
</dbReference>
<dbReference type="CDD" id="cd03039">
    <property type="entry name" value="GST_N_Sigma_like"/>
    <property type="match status" value="1"/>
</dbReference>